<dbReference type="GeneID" id="108006103"/>
<sequence>MKIERVTWLLLLSLLCVRGQNRRIWGQNGPLYESTKQLIASQSSNAVRIWNDTQQAIYERSERLQVAKDTLDDQQREVSDRLEEFFGSQYSAEWRSCFKKYEVQVAHFNRELVDKYSICSNSLEHIMDHFQQEIVLEVEFLRSASLEIAKLSNTCRTWQLKQSGFNHAGILSCTISGIGRINQRMTGCLELCEDILLEMSMEDLDTPSCLFYHNLKMQFDEVFAEIEQCAMN</sequence>
<feature type="signal peptide" evidence="1">
    <location>
        <begin position="1"/>
        <end position="19"/>
    </location>
</feature>
<keyword evidence="1" id="KW-0732">Signal</keyword>
<protein>
    <submittedName>
        <fullName evidence="3">Uncharacterized protein</fullName>
    </submittedName>
</protein>
<name>A0AB39YZN3_DROSZ</name>
<gene>
    <name evidence="3" type="primary">LOC108006103</name>
</gene>
<feature type="chain" id="PRO_5045194238" evidence="1">
    <location>
        <begin position="20"/>
        <end position="232"/>
    </location>
</feature>
<dbReference type="Proteomes" id="UP001652628">
    <property type="component" value="Chromosome 3"/>
</dbReference>
<proteinExistence type="predicted"/>
<organism evidence="2 3">
    <name type="scientific">Drosophila suzukii</name>
    <name type="common">Spotted-wing drosophila fruit fly</name>
    <dbReference type="NCBI Taxonomy" id="28584"/>
    <lineage>
        <taxon>Eukaryota</taxon>
        <taxon>Metazoa</taxon>
        <taxon>Ecdysozoa</taxon>
        <taxon>Arthropoda</taxon>
        <taxon>Hexapoda</taxon>
        <taxon>Insecta</taxon>
        <taxon>Pterygota</taxon>
        <taxon>Neoptera</taxon>
        <taxon>Endopterygota</taxon>
        <taxon>Diptera</taxon>
        <taxon>Brachycera</taxon>
        <taxon>Muscomorpha</taxon>
        <taxon>Ephydroidea</taxon>
        <taxon>Drosophilidae</taxon>
        <taxon>Drosophila</taxon>
        <taxon>Sophophora</taxon>
    </lineage>
</organism>
<evidence type="ECO:0000313" key="3">
    <source>
        <dbReference type="RefSeq" id="XP_016925036.4"/>
    </source>
</evidence>
<dbReference type="RefSeq" id="XP_016925036.4">
    <property type="nucleotide sequence ID" value="XM_017069547.4"/>
</dbReference>
<keyword evidence="2" id="KW-1185">Reference proteome</keyword>
<reference evidence="3" key="1">
    <citation type="submission" date="2025-08" db="UniProtKB">
        <authorList>
            <consortium name="RefSeq"/>
        </authorList>
    </citation>
    <scope>IDENTIFICATION</scope>
</reference>
<accession>A0AB39YZN3</accession>
<dbReference type="AlphaFoldDB" id="A0AB39YZN3"/>
<evidence type="ECO:0000256" key="1">
    <source>
        <dbReference type="SAM" id="SignalP"/>
    </source>
</evidence>
<evidence type="ECO:0000313" key="2">
    <source>
        <dbReference type="Proteomes" id="UP001652628"/>
    </source>
</evidence>